<evidence type="ECO:0000256" key="1">
    <source>
        <dbReference type="SAM" id="MobiDB-lite"/>
    </source>
</evidence>
<feature type="compositionally biased region" description="Basic and acidic residues" evidence="1">
    <location>
        <begin position="1"/>
        <end position="23"/>
    </location>
</feature>
<evidence type="ECO:0000313" key="2">
    <source>
        <dbReference type="EMBL" id="PKI32169.1"/>
    </source>
</evidence>
<sequence length="41" mass="4428">MGRAERTQTVEKPRAERKGRTESVADLGSGGSSEIADPIRQ</sequence>
<protein>
    <submittedName>
        <fullName evidence="2">Uncharacterized protein</fullName>
    </submittedName>
</protein>
<dbReference type="EMBL" id="PGOL01007986">
    <property type="protein sequence ID" value="PKI32169.1"/>
    <property type="molecule type" value="Genomic_DNA"/>
</dbReference>
<proteinExistence type="predicted"/>
<dbReference type="AlphaFoldDB" id="A0A2I0HKB5"/>
<reference evidence="2 3" key="1">
    <citation type="submission" date="2017-11" db="EMBL/GenBank/DDBJ databases">
        <title>De-novo sequencing of pomegranate (Punica granatum L.) genome.</title>
        <authorList>
            <person name="Akparov Z."/>
            <person name="Amiraslanov A."/>
            <person name="Hajiyeva S."/>
            <person name="Abbasov M."/>
            <person name="Kaur K."/>
            <person name="Hamwieh A."/>
            <person name="Solovyev V."/>
            <person name="Salamov A."/>
            <person name="Braich B."/>
            <person name="Kosarev P."/>
            <person name="Mahmoud A."/>
            <person name="Hajiyev E."/>
            <person name="Babayeva S."/>
            <person name="Izzatullayeva V."/>
            <person name="Mammadov A."/>
            <person name="Mammadov A."/>
            <person name="Sharifova S."/>
            <person name="Ojaghi J."/>
            <person name="Eynullazada K."/>
            <person name="Bayramov B."/>
            <person name="Abdulazimova A."/>
            <person name="Shahmuradov I."/>
        </authorList>
    </citation>
    <scope>NUCLEOTIDE SEQUENCE [LARGE SCALE GENOMIC DNA]</scope>
    <source>
        <strain evidence="3">cv. AG2017</strain>
        <tissue evidence="2">Leaf</tissue>
    </source>
</reference>
<organism evidence="2 3">
    <name type="scientific">Punica granatum</name>
    <name type="common">Pomegranate</name>
    <dbReference type="NCBI Taxonomy" id="22663"/>
    <lineage>
        <taxon>Eukaryota</taxon>
        <taxon>Viridiplantae</taxon>
        <taxon>Streptophyta</taxon>
        <taxon>Embryophyta</taxon>
        <taxon>Tracheophyta</taxon>
        <taxon>Spermatophyta</taxon>
        <taxon>Magnoliopsida</taxon>
        <taxon>eudicotyledons</taxon>
        <taxon>Gunneridae</taxon>
        <taxon>Pentapetalae</taxon>
        <taxon>rosids</taxon>
        <taxon>malvids</taxon>
        <taxon>Myrtales</taxon>
        <taxon>Lythraceae</taxon>
        <taxon>Punica</taxon>
    </lineage>
</organism>
<accession>A0A2I0HKB5</accession>
<dbReference type="Proteomes" id="UP000233551">
    <property type="component" value="Unassembled WGS sequence"/>
</dbReference>
<gene>
    <name evidence="2" type="ORF">CRG98_047440</name>
</gene>
<feature type="non-terminal residue" evidence="2">
    <location>
        <position position="41"/>
    </location>
</feature>
<evidence type="ECO:0000313" key="3">
    <source>
        <dbReference type="Proteomes" id="UP000233551"/>
    </source>
</evidence>
<feature type="region of interest" description="Disordered" evidence="1">
    <location>
        <begin position="1"/>
        <end position="41"/>
    </location>
</feature>
<keyword evidence="3" id="KW-1185">Reference proteome</keyword>
<comment type="caution">
    <text evidence="2">The sequence shown here is derived from an EMBL/GenBank/DDBJ whole genome shotgun (WGS) entry which is preliminary data.</text>
</comment>
<name>A0A2I0HKB5_PUNGR</name>